<proteinExistence type="predicted"/>
<reference evidence="2 3" key="1">
    <citation type="submission" date="2020-08" db="EMBL/GenBank/DDBJ databases">
        <title>Sequencing the genomes of 1000 actinobacteria strains.</title>
        <authorList>
            <person name="Klenk H.-P."/>
        </authorList>
    </citation>
    <scope>NUCLEOTIDE SEQUENCE [LARGE SCALE GENOMIC DNA]</scope>
    <source>
        <strain evidence="2 3">DSM 41654</strain>
    </source>
</reference>
<name>A0A7W7RBT7_KITKI</name>
<dbReference type="Proteomes" id="UP000540506">
    <property type="component" value="Unassembled WGS sequence"/>
</dbReference>
<keyword evidence="3" id="KW-1185">Reference proteome</keyword>
<sequence>MGTGIEPRLRPHPLHDDGLARLMLSHAYREVAEWALGGIATHVDAQAEPGSFVEEALRMLAAAEDVLRWAVTTERERGTGWDELDLLTRTNGRPAASLCFDVLVEEWREALEEPETVRVDGSAADPRIPYPASSPEEGAGRLDNWLLERTVEGDPWFGTAQPVSRHLHRHSTLSAMMHAGRYSTRLLCDQLVPPPAAQADACDLQADLAERLAREVEGAYGEMTEFAVLNRTRAAMLRSLPGEGIRWDEVDRPSGTAVDYGLLAAETTVLEKIEPFLAEDVYVLTPGEIRVFRDLQEARAAQSGEAAAAVRPGAQAIARTLISADRTFYYARSDAGEVLYFALRSYLSASGDKHPGK</sequence>
<dbReference type="EMBL" id="JACHJV010000004">
    <property type="protein sequence ID" value="MBB4929125.1"/>
    <property type="molecule type" value="Genomic_DNA"/>
</dbReference>
<evidence type="ECO:0000313" key="2">
    <source>
        <dbReference type="EMBL" id="MBB4929125.1"/>
    </source>
</evidence>
<protein>
    <submittedName>
        <fullName evidence="2">Uncharacterized protein</fullName>
    </submittedName>
</protein>
<evidence type="ECO:0000313" key="3">
    <source>
        <dbReference type="Proteomes" id="UP000540506"/>
    </source>
</evidence>
<comment type="caution">
    <text evidence="2">The sequence shown here is derived from an EMBL/GenBank/DDBJ whole genome shotgun (WGS) entry which is preliminary data.</text>
</comment>
<dbReference type="AlphaFoldDB" id="A0A7W7RBT7"/>
<gene>
    <name evidence="2" type="ORF">FHR34_008224</name>
</gene>
<feature type="region of interest" description="Disordered" evidence="1">
    <location>
        <begin position="115"/>
        <end position="136"/>
    </location>
</feature>
<evidence type="ECO:0000256" key="1">
    <source>
        <dbReference type="SAM" id="MobiDB-lite"/>
    </source>
</evidence>
<dbReference type="RefSeq" id="WP_184947197.1">
    <property type="nucleotide sequence ID" value="NZ_JACHJV010000004.1"/>
</dbReference>
<organism evidence="2 3">
    <name type="scientific">Kitasatospora kifunensis</name>
    <name type="common">Streptomyces kifunensis</name>
    <dbReference type="NCBI Taxonomy" id="58351"/>
    <lineage>
        <taxon>Bacteria</taxon>
        <taxon>Bacillati</taxon>
        <taxon>Actinomycetota</taxon>
        <taxon>Actinomycetes</taxon>
        <taxon>Kitasatosporales</taxon>
        <taxon>Streptomycetaceae</taxon>
        <taxon>Kitasatospora</taxon>
    </lineage>
</organism>
<accession>A0A7W7RBT7</accession>